<reference evidence="2" key="1">
    <citation type="journal article" date="2019" name="bioRxiv">
        <title>The Genome of the Zebra Mussel, Dreissena polymorpha: A Resource for Invasive Species Research.</title>
        <authorList>
            <person name="McCartney M.A."/>
            <person name="Auch B."/>
            <person name="Kono T."/>
            <person name="Mallez S."/>
            <person name="Zhang Y."/>
            <person name="Obille A."/>
            <person name="Becker A."/>
            <person name="Abrahante J.E."/>
            <person name="Garbe J."/>
            <person name="Badalamenti J.P."/>
            <person name="Herman A."/>
            <person name="Mangelson H."/>
            <person name="Liachko I."/>
            <person name="Sullivan S."/>
            <person name="Sone E.D."/>
            <person name="Koren S."/>
            <person name="Silverstein K.A.T."/>
            <person name="Beckman K.B."/>
            <person name="Gohl D.M."/>
        </authorList>
    </citation>
    <scope>NUCLEOTIDE SEQUENCE</scope>
    <source>
        <strain evidence="2">Duluth1</strain>
        <tissue evidence="2">Whole animal</tissue>
    </source>
</reference>
<evidence type="ECO:0000313" key="2">
    <source>
        <dbReference type="EMBL" id="KAH3864019.1"/>
    </source>
</evidence>
<accession>A0A9D4LUG9</accession>
<evidence type="ECO:0000256" key="1">
    <source>
        <dbReference type="SAM" id="MobiDB-lite"/>
    </source>
</evidence>
<organism evidence="2 3">
    <name type="scientific">Dreissena polymorpha</name>
    <name type="common">Zebra mussel</name>
    <name type="synonym">Mytilus polymorpha</name>
    <dbReference type="NCBI Taxonomy" id="45954"/>
    <lineage>
        <taxon>Eukaryota</taxon>
        <taxon>Metazoa</taxon>
        <taxon>Spiralia</taxon>
        <taxon>Lophotrochozoa</taxon>
        <taxon>Mollusca</taxon>
        <taxon>Bivalvia</taxon>
        <taxon>Autobranchia</taxon>
        <taxon>Heteroconchia</taxon>
        <taxon>Euheterodonta</taxon>
        <taxon>Imparidentia</taxon>
        <taxon>Neoheterodontei</taxon>
        <taxon>Myida</taxon>
        <taxon>Dreissenoidea</taxon>
        <taxon>Dreissenidae</taxon>
        <taxon>Dreissena</taxon>
    </lineage>
</organism>
<dbReference type="PANTHER" id="PTHR45823:SF1">
    <property type="entry name" value="T-SNARE COILED-COIL HOMOLOGY DOMAIN-CONTAINING PROTEIN"/>
    <property type="match status" value="1"/>
</dbReference>
<feature type="region of interest" description="Disordered" evidence="1">
    <location>
        <begin position="135"/>
        <end position="186"/>
    </location>
</feature>
<reference evidence="2" key="2">
    <citation type="submission" date="2020-11" db="EMBL/GenBank/DDBJ databases">
        <authorList>
            <person name="McCartney M.A."/>
            <person name="Auch B."/>
            <person name="Kono T."/>
            <person name="Mallez S."/>
            <person name="Becker A."/>
            <person name="Gohl D.M."/>
            <person name="Silverstein K.A.T."/>
            <person name="Koren S."/>
            <person name="Bechman K.B."/>
            <person name="Herman A."/>
            <person name="Abrahante J.E."/>
            <person name="Garbe J."/>
        </authorList>
    </citation>
    <scope>NUCLEOTIDE SEQUENCE</scope>
    <source>
        <strain evidence="2">Duluth1</strain>
        <tissue evidence="2">Whole animal</tissue>
    </source>
</reference>
<feature type="region of interest" description="Disordered" evidence="1">
    <location>
        <begin position="14"/>
        <end position="51"/>
    </location>
</feature>
<dbReference type="AlphaFoldDB" id="A0A9D4LUG9"/>
<keyword evidence="3" id="KW-1185">Reference proteome</keyword>
<protein>
    <submittedName>
        <fullName evidence="2">Uncharacterized protein</fullName>
    </submittedName>
</protein>
<sequence length="186" mass="20842">MGMVCQTEQIKDNMLDRFVTQRKPESHMSHREPASRTSKDEPPTTTNYGGKVKPATYDGVGAMADYKAHFEACGNLNGWDSDQKAMYLSVSLRGQAQGVYGNLASYATYEDLVRTLEERLAPPNQTELYRVQLKERQQRATETIAQPGHSHTDQPGLSKSAPRRKGDARNGTVCRRTSKIRNAHEN</sequence>
<comment type="caution">
    <text evidence="2">The sequence shown here is derived from an EMBL/GenBank/DDBJ whole genome shotgun (WGS) entry which is preliminary data.</text>
</comment>
<feature type="compositionally biased region" description="Basic residues" evidence="1">
    <location>
        <begin position="176"/>
        <end position="186"/>
    </location>
</feature>
<dbReference type="Proteomes" id="UP000828390">
    <property type="component" value="Unassembled WGS sequence"/>
</dbReference>
<evidence type="ECO:0000313" key="3">
    <source>
        <dbReference type="Proteomes" id="UP000828390"/>
    </source>
</evidence>
<gene>
    <name evidence="2" type="ORF">DPMN_027031</name>
</gene>
<feature type="compositionally biased region" description="Basic and acidic residues" evidence="1">
    <location>
        <begin position="22"/>
        <end position="42"/>
    </location>
</feature>
<dbReference type="PANTHER" id="PTHR45823">
    <property type="entry name" value="T-SNARE COILED-COIL HOMOLOGY DOMAIN-CONTAINING PROTEIN"/>
    <property type="match status" value="1"/>
</dbReference>
<name>A0A9D4LUG9_DREPO</name>
<proteinExistence type="predicted"/>
<dbReference type="EMBL" id="JAIWYP010000002">
    <property type="protein sequence ID" value="KAH3864019.1"/>
    <property type="molecule type" value="Genomic_DNA"/>
</dbReference>